<keyword evidence="1" id="KW-1133">Transmembrane helix</keyword>
<evidence type="ECO:0000313" key="4">
    <source>
        <dbReference type="Proteomes" id="UP000663854"/>
    </source>
</evidence>
<organism evidence="2 4">
    <name type="scientific">Rotaria sordida</name>
    <dbReference type="NCBI Taxonomy" id="392033"/>
    <lineage>
        <taxon>Eukaryota</taxon>
        <taxon>Metazoa</taxon>
        <taxon>Spiralia</taxon>
        <taxon>Gnathifera</taxon>
        <taxon>Rotifera</taxon>
        <taxon>Eurotatoria</taxon>
        <taxon>Bdelloidea</taxon>
        <taxon>Philodinida</taxon>
        <taxon>Philodinidae</taxon>
        <taxon>Rotaria</taxon>
    </lineage>
</organism>
<reference evidence="2" key="1">
    <citation type="submission" date="2021-02" db="EMBL/GenBank/DDBJ databases">
        <authorList>
            <person name="Nowell W R."/>
        </authorList>
    </citation>
    <scope>NUCLEOTIDE SEQUENCE</scope>
</reference>
<comment type="caution">
    <text evidence="2">The sequence shown here is derived from an EMBL/GenBank/DDBJ whole genome shotgun (WGS) entry which is preliminary data.</text>
</comment>
<evidence type="ECO:0000313" key="3">
    <source>
        <dbReference type="EMBL" id="CAF1579162.1"/>
    </source>
</evidence>
<dbReference type="Proteomes" id="UP000663870">
    <property type="component" value="Unassembled WGS sequence"/>
</dbReference>
<sequence length="650" mass="76779">MNSAKTFVWNDKMITRVERLPNEIVLYIFSYLEWFDMLMSFWSLNIRFNFLVCSTLSKTGGNLSNSGILIKQGLSYNKYRSILFPLILNSSSLSSSIKRIHFDETNSIASDLCYEWLFNDKKILHFSNLKSLIITGCGSIEPIIQCLSYLIEHQLDELTLTFDWRVFTIFFDEEKQVSMVSDIEKQKTMLIEFLGKLFSSRCQLKTLQLDISKELTDGMIPRYLASNSYLCQYQSCCITLRHLFIRLEHKSVLENIIQHLPNLEQISVQFDSSLVLRPLSKSYVEMLKNSNGNWFNKVPKLRYLSLETYINEDFEFIYLKWFLNNLNHIEKLRLYLKSGELNENRCQKIWKSFIDANFIREYCLPDTIPNLIYFNFYICSECQLSLNDIEKIINSFKIHSFFISYQWTNVKCLFDPILSCQHLFSSFSKRIQSSDSLIKYPNIFNYPHTDDSRFQHYLYPSLYLLLEQFNELSSNISSIKVYRKYRQNFSESDLLMSLGILSKMRQDKTIDSPFRNITKIQFGTWLDRGYANSSKPLPRNEIREKVLAHLISMTVQLKYLIVEQFEWLLHVVQYATDELRTNALNTVRYAEFCIPSCNIGSKNLIHISKNLVPFLSTYMPHLQTLRLWRSDDFPWTSKNNETETDLILTF</sequence>
<dbReference type="SUPFAM" id="SSF81383">
    <property type="entry name" value="F-box domain"/>
    <property type="match status" value="1"/>
</dbReference>
<accession>A0A815ENJ0</accession>
<evidence type="ECO:0000313" key="5">
    <source>
        <dbReference type="Proteomes" id="UP000663870"/>
    </source>
</evidence>
<dbReference type="AlphaFoldDB" id="A0A815ENJ0"/>
<proteinExistence type="predicted"/>
<keyword evidence="1" id="KW-0812">Transmembrane</keyword>
<protein>
    <recommendedName>
        <fullName evidence="6">F-box domain-containing protein</fullName>
    </recommendedName>
</protein>
<keyword evidence="1" id="KW-0472">Membrane</keyword>
<dbReference type="EMBL" id="CAJNOL010004017">
    <property type="protein sequence ID" value="CAF1579162.1"/>
    <property type="molecule type" value="Genomic_DNA"/>
</dbReference>
<evidence type="ECO:0000313" key="2">
    <source>
        <dbReference type="EMBL" id="CAF1308839.1"/>
    </source>
</evidence>
<gene>
    <name evidence="3" type="ORF">JXQ802_LOCUS46027</name>
    <name evidence="2" type="ORF">PYM288_LOCUS30306</name>
</gene>
<name>A0A815ENJ0_9BILA</name>
<dbReference type="EMBL" id="CAJNOH010002757">
    <property type="protein sequence ID" value="CAF1308839.1"/>
    <property type="molecule type" value="Genomic_DNA"/>
</dbReference>
<dbReference type="Proteomes" id="UP000663854">
    <property type="component" value="Unassembled WGS sequence"/>
</dbReference>
<evidence type="ECO:0008006" key="6">
    <source>
        <dbReference type="Google" id="ProtNLM"/>
    </source>
</evidence>
<dbReference type="InterPro" id="IPR036047">
    <property type="entry name" value="F-box-like_dom_sf"/>
</dbReference>
<feature type="transmembrane region" description="Helical" evidence="1">
    <location>
        <begin position="24"/>
        <end position="44"/>
    </location>
</feature>
<evidence type="ECO:0000256" key="1">
    <source>
        <dbReference type="SAM" id="Phobius"/>
    </source>
</evidence>
<keyword evidence="5" id="KW-1185">Reference proteome</keyword>